<evidence type="ECO:0000313" key="12">
    <source>
        <dbReference type="Proteomes" id="UP001355207"/>
    </source>
</evidence>
<feature type="transmembrane region" description="Helical" evidence="9">
    <location>
        <begin position="355"/>
        <end position="374"/>
    </location>
</feature>
<dbReference type="CDD" id="cd17502">
    <property type="entry name" value="MFS_Azr1_MDR_like"/>
    <property type="match status" value="1"/>
</dbReference>
<dbReference type="PROSITE" id="PS50850">
    <property type="entry name" value="MFS"/>
    <property type="match status" value="1"/>
</dbReference>
<evidence type="ECO:0000256" key="6">
    <source>
        <dbReference type="ARBA" id="ARBA00022989"/>
    </source>
</evidence>
<keyword evidence="5 9" id="KW-0812">Transmembrane</keyword>
<evidence type="ECO:0000256" key="2">
    <source>
        <dbReference type="ARBA" id="ARBA00008335"/>
    </source>
</evidence>
<feature type="compositionally biased region" description="Basic and acidic residues" evidence="8">
    <location>
        <begin position="44"/>
        <end position="55"/>
    </location>
</feature>
<evidence type="ECO:0000313" key="11">
    <source>
        <dbReference type="EMBL" id="WWC92921.1"/>
    </source>
</evidence>
<feature type="domain" description="Major facilitator superfamily (MFS) profile" evidence="10">
    <location>
        <begin position="93"/>
        <end position="580"/>
    </location>
</feature>
<keyword evidence="12" id="KW-1185">Reference proteome</keyword>
<dbReference type="GeneID" id="91098552"/>
<organism evidence="11 12">
    <name type="scientific">Kwoniella dendrophila CBS 6074</name>
    <dbReference type="NCBI Taxonomy" id="1295534"/>
    <lineage>
        <taxon>Eukaryota</taxon>
        <taxon>Fungi</taxon>
        <taxon>Dikarya</taxon>
        <taxon>Basidiomycota</taxon>
        <taxon>Agaricomycotina</taxon>
        <taxon>Tremellomycetes</taxon>
        <taxon>Tremellales</taxon>
        <taxon>Cryptococcaceae</taxon>
        <taxon>Kwoniella</taxon>
    </lineage>
</organism>
<feature type="compositionally biased region" description="Basic and acidic residues" evidence="8">
    <location>
        <begin position="619"/>
        <end position="631"/>
    </location>
</feature>
<feature type="transmembrane region" description="Helical" evidence="9">
    <location>
        <begin position="420"/>
        <end position="439"/>
    </location>
</feature>
<protein>
    <recommendedName>
        <fullName evidence="10">Major facilitator superfamily (MFS) profile domain-containing protein</fullName>
    </recommendedName>
</protein>
<evidence type="ECO:0000256" key="1">
    <source>
        <dbReference type="ARBA" id="ARBA00004651"/>
    </source>
</evidence>
<evidence type="ECO:0000256" key="4">
    <source>
        <dbReference type="ARBA" id="ARBA00022475"/>
    </source>
</evidence>
<keyword evidence="7 9" id="KW-0472">Membrane</keyword>
<dbReference type="GO" id="GO:0022857">
    <property type="term" value="F:transmembrane transporter activity"/>
    <property type="evidence" value="ECO:0007669"/>
    <property type="project" value="InterPro"/>
</dbReference>
<feature type="transmembrane region" description="Helical" evidence="9">
    <location>
        <begin position="217"/>
        <end position="238"/>
    </location>
</feature>
<feature type="transmembrane region" description="Helical" evidence="9">
    <location>
        <begin position="316"/>
        <end position="335"/>
    </location>
</feature>
<keyword evidence="3" id="KW-0813">Transport</keyword>
<dbReference type="Pfam" id="PF07690">
    <property type="entry name" value="MFS_1"/>
    <property type="match status" value="1"/>
</dbReference>
<accession>A0AAX4K5C5</accession>
<name>A0AAX4K5C5_9TREE</name>
<dbReference type="SUPFAM" id="SSF103473">
    <property type="entry name" value="MFS general substrate transporter"/>
    <property type="match status" value="1"/>
</dbReference>
<sequence>MTNTASSSRPPMAIDDISHIPVQDELAVASTDPVAELGSPKPPFAEDERRRKDSDGSTPGSASASLREKKKGKGLTEGDEDVPDIPKNNLKLVMPAIGLVLFLSALDQTIVATALPTIAEDLNASPSQYSWVGTSYLLASTLQTPINGRVSDIIGRKPMLYAAIIIFTVFSALCGAAKTANWLIIARAFQGLGGGTIIGLTSIVVSDLVPLHKRGTYQGFLGSTWGIAAVLGPLLGGILTEKASWRWCFYINLPTCAIAFALLVFTLKLNPTRKLTFAELSRTFDFLGLALIMVASALLIVGFSRAADYGFGTGSTYGVILAGAVLLIAAIAHFLNTKRNAIIPARMFKNRTTAFFLIGSTLHAAAFLSFNYLLPELLQGLRGDSPIQSGVHLLPFACCVAWMTVIAGQINSRLRIIRPVAWFGYAVAGLAWGLFYGLFTSKVKLATMEGVLFVGGTGVGLSLLTPMLILQAAMPLKEMAASTAAFTLTRNIGGSIGLAVFTAILNTKLRSNFMKIPGYGTAFTVPESASGYKLLHELPEGETKDQVLDAFADSFSTCWIVGCAFFLAALVITIPTRSYSLNRARGQAAAGGDTTPAGGDVDVEMQNEQAETLEEEAQREDQISPNNDRKAAVPPIGSSASSDRTIADNGIETDIKKGKSSGLVQLGCSKFYSSLELNE</sequence>
<dbReference type="PANTHER" id="PTHR23501:SF102">
    <property type="entry name" value="DRUG TRANSPORTER, PUTATIVE (AFU_ORTHOLOGUE AFUA_3G08530)-RELATED"/>
    <property type="match status" value="1"/>
</dbReference>
<comment type="subcellular location">
    <subcellularLocation>
        <location evidence="1">Cell membrane</location>
        <topology evidence="1">Multi-pass membrane protein</topology>
    </subcellularLocation>
</comment>
<evidence type="ECO:0000259" key="10">
    <source>
        <dbReference type="PROSITE" id="PS50850"/>
    </source>
</evidence>
<dbReference type="InterPro" id="IPR011701">
    <property type="entry name" value="MFS"/>
</dbReference>
<feature type="compositionally biased region" description="Acidic residues" evidence="8">
    <location>
        <begin position="609"/>
        <end position="618"/>
    </location>
</feature>
<dbReference type="FunFam" id="1.20.1720.10:FF:000013">
    <property type="entry name" value="Related to multidrug resistance proteins"/>
    <property type="match status" value="1"/>
</dbReference>
<feature type="transmembrane region" description="Helical" evidence="9">
    <location>
        <begin position="485"/>
        <end position="505"/>
    </location>
</feature>
<feature type="region of interest" description="Disordered" evidence="8">
    <location>
        <begin position="609"/>
        <end position="647"/>
    </location>
</feature>
<evidence type="ECO:0000256" key="7">
    <source>
        <dbReference type="ARBA" id="ARBA00023136"/>
    </source>
</evidence>
<dbReference type="AlphaFoldDB" id="A0AAX4K5C5"/>
<feature type="transmembrane region" description="Helical" evidence="9">
    <location>
        <begin position="244"/>
        <end position="265"/>
    </location>
</feature>
<keyword evidence="6 9" id="KW-1133">Transmembrane helix</keyword>
<dbReference type="NCBIfam" id="TIGR00711">
    <property type="entry name" value="efflux_EmrB"/>
    <property type="match status" value="1"/>
</dbReference>
<comment type="similarity">
    <text evidence="2">Belongs to the major facilitator superfamily.</text>
</comment>
<reference evidence="11 12" key="1">
    <citation type="submission" date="2024-01" db="EMBL/GenBank/DDBJ databases">
        <title>Comparative genomics of Cryptococcus and Kwoniella reveals pathogenesis evolution and contrasting modes of karyotype evolution via chromosome fusion or intercentromeric recombination.</title>
        <authorList>
            <person name="Coelho M.A."/>
            <person name="David-Palma M."/>
            <person name="Shea T."/>
            <person name="Bowers K."/>
            <person name="McGinley-Smith S."/>
            <person name="Mohammad A.W."/>
            <person name="Gnirke A."/>
            <person name="Yurkov A.M."/>
            <person name="Nowrousian M."/>
            <person name="Sun S."/>
            <person name="Cuomo C.A."/>
            <person name="Heitman J."/>
        </authorList>
    </citation>
    <scope>NUCLEOTIDE SEQUENCE [LARGE SCALE GENOMIC DNA]</scope>
    <source>
        <strain evidence="11 12">CBS 6074</strain>
    </source>
</reference>
<dbReference type="EMBL" id="CP144108">
    <property type="protein sequence ID" value="WWC92921.1"/>
    <property type="molecule type" value="Genomic_DNA"/>
</dbReference>
<dbReference type="RefSeq" id="XP_066079683.1">
    <property type="nucleotide sequence ID" value="XM_066223586.1"/>
</dbReference>
<keyword evidence="4" id="KW-1003">Cell membrane</keyword>
<gene>
    <name evidence="11" type="ORF">L201_007884</name>
</gene>
<feature type="transmembrane region" description="Helical" evidence="9">
    <location>
        <begin position="286"/>
        <end position="304"/>
    </location>
</feature>
<dbReference type="PRINTS" id="PR01036">
    <property type="entry name" value="TCRTETB"/>
</dbReference>
<dbReference type="InterPro" id="IPR036259">
    <property type="entry name" value="MFS_trans_sf"/>
</dbReference>
<evidence type="ECO:0000256" key="8">
    <source>
        <dbReference type="SAM" id="MobiDB-lite"/>
    </source>
</evidence>
<dbReference type="InterPro" id="IPR020846">
    <property type="entry name" value="MFS_dom"/>
</dbReference>
<proteinExistence type="inferred from homology"/>
<feature type="transmembrane region" description="Helical" evidence="9">
    <location>
        <begin position="554"/>
        <end position="575"/>
    </location>
</feature>
<feature type="transmembrane region" description="Helical" evidence="9">
    <location>
        <begin position="451"/>
        <end position="473"/>
    </location>
</feature>
<evidence type="ECO:0000256" key="3">
    <source>
        <dbReference type="ARBA" id="ARBA00022448"/>
    </source>
</evidence>
<feature type="transmembrane region" description="Helical" evidence="9">
    <location>
        <begin position="184"/>
        <end position="205"/>
    </location>
</feature>
<evidence type="ECO:0000256" key="9">
    <source>
        <dbReference type="SAM" id="Phobius"/>
    </source>
</evidence>
<dbReference type="GO" id="GO:0005886">
    <property type="term" value="C:plasma membrane"/>
    <property type="evidence" value="ECO:0007669"/>
    <property type="project" value="UniProtKB-SubCell"/>
</dbReference>
<feature type="transmembrane region" description="Helical" evidence="9">
    <location>
        <begin position="386"/>
        <end position="408"/>
    </location>
</feature>
<feature type="transmembrane region" description="Helical" evidence="9">
    <location>
        <begin position="159"/>
        <end position="178"/>
    </location>
</feature>
<dbReference type="Gene3D" id="1.20.1720.10">
    <property type="entry name" value="Multidrug resistance protein D"/>
    <property type="match status" value="1"/>
</dbReference>
<evidence type="ECO:0000256" key="5">
    <source>
        <dbReference type="ARBA" id="ARBA00022692"/>
    </source>
</evidence>
<dbReference type="Proteomes" id="UP001355207">
    <property type="component" value="Chromosome 11"/>
</dbReference>
<dbReference type="PANTHER" id="PTHR23501">
    <property type="entry name" value="MAJOR FACILITATOR SUPERFAMILY"/>
    <property type="match status" value="1"/>
</dbReference>
<feature type="region of interest" description="Disordered" evidence="8">
    <location>
        <begin position="1"/>
        <end position="84"/>
    </location>
</feature>
<dbReference type="InterPro" id="IPR004638">
    <property type="entry name" value="EmrB-like"/>
</dbReference>
<dbReference type="Gene3D" id="1.20.1250.20">
    <property type="entry name" value="MFS general substrate transporter like domains"/>
    <property type="match status" value="1"/>
</dbReference>